<keyword evidence="4 7" id="KW-0812">Transmembrane</keyword>
<dbReference type="EMBL" id="RBAH01000021">
    <property type="protein sequence ID" value="RKN76062.1"/>
    <property type="molecule type" value="Genomic_DNA"/>
</dbReference>
<evidence type="ECO:0000256" key="3">
    <source>
        <dbReference type="ARBA" id="ARBA00022475"/>
    </source>
</evidence>
<feature type="transmembrane region" description="Helical" evidence="7">
    <location>
        <begin position="254"/>
        <end position="273"/>
    </location>
</feature>
<keyword evidence="2 7" id="KW-0813">Transport</keyword>
<feature type="transmembrane region" description="Helical" evidence="7">
    <location>
        <begin position="108"/>
        <end position="131"/>
    </location>
</feature>
<dbReference type="RefSeq" id="WP_120749994.1">
    <property type="nucleotide sequence ID" value="NZ_RBAH01000021.1"/>
</dbReference>
<organism evidence="9 10">
    <name type="scientific">Paenibacillus ginsengarvi</name>
    <dbReference type="NCBI Taxonomy" id="400777"/>
    <lineage>
        <taxon>Bacteria</taxon>
        <taxon>Bacillati</taxon>
        <taxon>Bacillota</taxon>
        <taxon>Bacilli</taxon>
        <taxon>Bacillales</taxon>
        <taxon>Paenibacillaceae</taxon>
        <taxon>Paenibacillus</taxon>
    </lineage>
</organism>
<feature type="domain" description="ABC transmembrane type-1" evidence="8">
    <location>
        <begin position="71"/>
        <end position="273"/>
    </location>
</feature>
<keyword evidence="10" id="KW-1185">Reference proteome</keyword>
<evidence type="ECO:0000259" key="8">
    <source>
        <dbReference type="PROSITE" id="PS50928"/>
    </source>
</evidence>
<dbReference type="OrthoDB" id="9810086at2"/>
<evidence type="ECO:0000313" key="9">
    <source>
        <dbReference type="EMBL" id="RKN76062.1"/>
    </source>
</evidence>
<feature type="transmembrane region" description="Helical" evidence="7">
    <location>
        <begin position="12"/>
        <end position="32"/>
    </location>
</feature>
<accession>A0A3B0BT15</accession>
<dbReference type="PANTHER" id="PTHR43744:SF9">
    <property type="entry name" value="POLYGALACTURONAN_RHAMNOGALACTURONAN TRANSPORT SYSTEM PERMEASE PROTEIN YTCP"/>
    <property type="match status" value="1"/>
</dbReference>
<keyword evidence="3" id="KW-1003">Cell membrane</keyword>
<reference evidence="9 10" key="1">
    <citation type="journal article" date="2007" name="Int. J. Syst. Evol. Microbiol.">
        <title>Paenibacillus ginsengarvi sp. nov., isolated from soil from ginseng cultivation.</title>
        <authorList>
            <person name="Yoon M.H."/>
            <person name="Ten L.N."/>
            <person name="Im W.T."/>
        </authorList>
    </citation>
    <scope>NUCLEOTIDE SEQUENCE [LARGE SCALE GENOMIC DNA]</scope>
    <source>
        <strain evidence="9 10">KCTC 13059</strain>
    </source>
</reference>
<dbReference type="InterPro" id="IPR035906">
    <property type="entry name" value="MetI-like_sf"/>
</dbReference>
<feature type="transmembrane region" description="Helical" evidence="7">
    <location>
        <begin position="75"/>
        <end position="96"/>
    </location>
</feature>
<evidence type="ECO:0000256" key="5">
    <source>
        <dbReference type="ARBA" id="ARBA00022989"/>
    </source>
</evidence>
<feature type="transmembrane region" description="Helical" evidence="7">
    <location>
        <begin position="137"/>
        <end position="158"/>
    </location>
</feature>
<sequence length="288" mass="32069">MKKKVSVFDVVNVLLMAFLFVVTVYPFVYMIAVSLSDSVSVMKGNVFLWPKGFNVDMYKIVLTDPRIWSGYRNTVLYTLTGTAVSLLLTAMAAYALSKPRMMLHKPITVLIVITMFFSGGMIPTFLVVKSYGLVDTFWSMIIPGAISAWYLIMMRTFFAGLPQELEEAGKMDGLNDIGIFIRIALPLSKAVLATIGLFYAVGIWNNFYSALIYLRNPDLVPLQVILRNIVLAGQTNMDGTFTLGKDQKIVEESLKYATILVGTLPILVTYPFLQKYFIKGVTVGSLKG</sequence>
<evidence type="ECO:0000256" key="6">
    <source>
        <dbReference type="ARBA" id="ARBA00023136"/>
    </source>
</evidence>
<evidence type="ECO:0000256" key="4">
    <source>
        <dbReference type="ARBA" id="ARBA00022692"/>
    </source>
</evidence>
<dbReference type="CDD" id="cd06261">
    <property type="entry name" value="TM_PBP2"/>
    <property type="match status" value="1"/>
</dbReference>
<proteinExistence type="inferred from homology"/>
<comment type="caution">
    <text evidence="9">The sequence shown here is derived from an EMBL/GenBank/DDBJ whole genome shotgun (WGS) entry which is preliminary data.</text>
</comment>
<comment type="similarity">
    <text evidence="7">Belongs to the binding-protein-dependent transport system permease family.</text>
</comment>
<dbReference type="PANTHER" id="PTHR43744">
    <property type="entry name" value="ABC TRANSPORTER PERMEASE PROTEIN MG189-RELATED-RELATED"/>
    <property type="match status" value="1"/>
</dbReference>
<evidence type="ECO:0000256" key="1">
    <source>
        <dbReference type="ARBA" id="ARBA00004651"/>
    </source>
</evidence>
<protein>
    <submittedName>
        <fullName evidence="9">Carbohydrate ABC transporter permease</fullName>
    </submittedName>
</protein>
<dbReference type="Proteomes" id="UP000282311">
    <property type="component" value="Unassembled WGS sequence"/>
</dbReference>
<keyword evidence="5 7" id="KW-1133">Transmembrane helix</keyword>
<dbReference type="Pfam" id="PF00528">
    <property type="entry name" value="BPD_transp_1"/>
    <property type="match status" value="1"/>
</dbReference>
<name>A0A3B0BT15_9BACL</name>
<comment type="subcellular location">
    <subcellularLocation>
        <location evidence="1 7">Cell membrane</location>
        <topology evidence="1 7">Multi-pass membrane protein</topology>
    </subcellularLocation>
</comment>
<dbReference type="InterPro" id="IPR000515">
    <property type="entry name" value="MetI-like"/>
</dbReference>
<dbReference type="PROSITE" id="PS50928">
    <property type="entry name" value="ABC_TM1"/>
    <property type="match status" value="1"/>
</dbReference>
<keyword evidence="6 7" id="KW-0472">Membrane</keyword>
<evidence type="ECO:0000256" key="2">
    <source>
        <dbReference type="ARBA" id="ARBA00022448"/>
    </source>
</evidence>
<dbReference type="GO" id="GO:0055085">
    <property type="term" value="P:transmembrane transport"/>
    <property type="evidence" value="ECO:0007669"/>
    <property type="project" value="InterPro"/>
</dbReference>
<dbReference type="SUPFAM" id="SSF161098">
    <property type="entry name" value="MetI-like"/>
    <property type="match status" value="1"/>
</dbReference>
<feature type="transmembrane region" description="Helical" evidence="7">
    <location>
        <begin position="179"/>
        <end position="204"/>
    </location>
</feature>
<dbReference type="AlphaFoldDB" id="A0A3B0BT15"/>
<dbReference type="Gene3D" id="1.10.3720.10">
    <property type="entry name" value="MetI-like"/>
    <property type="match status" value="1"/>
</dbReference>
<evidence type="ECO:0000313" key="10">
    <source>
        <dbReference type="Proteomes" id="UP000282311"/>
    </source>
</evidence>
<dbReference type="GO" id="GO:0005886">
    <property type="term" value="C:plasma membrane"/>
    <property type="evidence" value="ECO:0007669"/>
    <property type="project" value="UniProtKB-SubCell"/>
</dbReference>
<gene>
    <name evidence="9" type="ORF">D7M11_25020</name>
</gene>
<evidence type="ECO:0000256" key="7">
    <source>
        <dbReference type="RuleBase" id="RU363032"/>
    </source>
</evidence>